<dbReference type="Proteomes" id="UP000032568">
    <property type="component" value="Chromosome"/>
</dbReference>
<dbReference type="RefSeq" id="WP_044835094.1">
    <property type="nucleotide sequence ID" value="NZ_CP059735.1"/>
</dbReference>
<dbReference type="EMBL" id="CP059735">
    <property type="protein sequence ID" value="WDD97592.1"/>
    <property type="molecule type" value="Genomic_DNA"/>
</dbReference>
<evidence type="ECO:0000313" key="1">
    <source>
        <dbReference type="EMBL" id="WDD97592.1"/>
    </source>
</evidence>
<proteinExistence type="predicted"/>
<gene>
    <name evidence="1" type="ORF">SG35_020060</name>
</gene>
<accession>A0AAE9YQA6</accession>
<reference evidence="1 2" key="2">
    <citation type="journal article" date="2022" name="Mar. Drugs">
        <title>Bioassay-Guided Fractionation Leads to the Detection of Cholic Acid Generated by the Rare Thalassomonas sp.</title>
        <authorList>
            <person name="Pheiffer F."/>
            <person name="Schneider Y.K."/>
            <person name="Hansen E.H."/>
            <person name="Andersen J.H."/>
            <person name="Isaksson J."/>
            <person name="Busche T."/>
            <person name="R C."/>
            <person name="Kalinowski J."/>
            <person name="Zyl L.V."/>
            <person name="Trindade M."/>
        </authorList>
    </citation>
    <scope>NUCLEOTIDE SEQUENCE [LARGE SCALE GENOMIC DNA]</scope>
    <source>
        <strain evidence="1 2">A5K-106</strain>
    </source>
</reference>
<dbReference type="KEGG" id="tact:SG35_020060"/>
<organism evidence="1 2">
    <name type="scientific">Thalassomonas actiniarum</name>
    <dbReference type="NCBI Taxonomy" id="485447"/>
    <lineage>
        <taxon>Bacteria</taxon>
        <taxon>Pseudomonadati</taxon>
        <taxon>Pseudomonadota</taxon>
        <taxon>Gammaproteobacteria</taxon>
        <taxon>Alteromonadales</taxon>
        <taxon>Colwelliaceae</taxon>
        <taxon>Thalassomonas</taxon>
    </lineage>
</organism>
<sequence length="208" mass="24053">MNQNAITRLSAVIQALAEQATATDKHNSTLKSHRLIENNALFSNSLFLSQSDKYLPYALEINRRISELERLMRSGNKMLFTALLENIEQQIQALVNALGANDALHQNANLRLNARAKHYKKSRYQQAAQKMLQPSHQLHQKLAEHHEFERRLLAMITDREQLRDNSHNQSQNNQKLTAEVLALHQRLGRCRQAISTIERDIEFAEKRQ</sequence>
<evidence type="ECO:0000313" key="2">
    <source>
        <dbReference type="Proteomes" id="UP000032568"/>
    </source>
</evidence>
<reference evidence="1 2" key="1">
    <citation type="journal article" date="2015" name="Genome Announc.">
        <title>Draft Genome Sequences of Marine Isolates of Thalassomonas viridans and Thalassomonas actiniarum.</title>
        <authorList>
            <person name="Olonade I."/>
            <person name="van Zyl L.J."/>
            <person name="Trindade M."/>
        </authorList>
    </citation>
    <scope>NUCLEOTIDE SEQUENCE [LARGE SCALE GENOMIC DNA]</scope>
    <source>
        <strain evidence="1 2">A5K-106</strain>
    </source>
</reference>
<dbReference type="InterPro" id="IPR010890">
    <property type="entry name" value="PriC"/>
</dbReference>
<dbReference type="Gene3D" id="1.20.1270.340">
    <property type="match status" value="1"/>
</dbReference>
<protein>
    <submittedName>
        <fullName evidence="1">Primosomal replication protein</fullName>
    </submittedName>
</protein>
<keyword evidence="2" id="KW-1185">Reference proteome</keyword>
<dbReference type="Pfam" id="PF07445">
    <property type="entry name" value="PriC"/>
    <property type="match status" value="1"/>
</dbReference>
<dbReference type="InterPro" id="IPR038338">
    <property type="entry name" value="PriC_sf"/>
</dbReference>
<dbReference type="AlphaFoldDB" id="A0AAE9YQA6"/>
<name>A0AAE9YQA6_9GAMM</name>